<dbReference type="SUPFAM" id="SSF143422">
    <property type="entry name" value="Transposase IS200-like"/>
    <property type="match status" value="1"/>
</dbReference>
<name>A0ABV5P0T8_9ACTN</name>
<dbReference type="Pfam" id="PF01797">
    <property type="entry name" value="Y1_Tnp"/>
    <property type="match status" value="1"/>
</dbReference>
<comment type="caution">
    <text evidence="2">The sequence shown here is derived from an EMBL/GenBank/DDBJ whole genome shotgun (WGS) entry which is preliminary data.</text>
</comment>
<gene>
    <name evidence="2" type="primary">tnpA</name>
    <name evidence="2" type="ORF">ACFFR3_39280</name>
</gene>
<dbReference type="NCBIfam" id="NF033573">
    <property type="entry name" value="transpos_IS200"/>
    <property type="match status" value="1"/>
</dbReference>
<feature type="domain" description="Transposase IS200-like" evidence="1">
    <location>
        <begin position="8"/>
        <end position="129"/>
    </location>
</feature>
<dbReference type="SMART" id="SM01321">
    <property type="entry name" value="Y1_Tnp"/>
    <property type="match status" value="1"/>
</dbReference>
<proteinExistence type="predicted"/>
<dbReference type="PANTHER" id="PTHR33360">
    <property type="entry name" value="TRANSPOSASE FOR INSERTION SEQUENCE ELEMENT IS200"/>
    <property type="match status" value="1"/>
</dbReference>
<dbReference type="Proteomes" id="UP001589568">
    <property type="component" value="Unassembled WGS sequence"/>
</dbReference>
<evidence type="ECO:0000313" key="2">
    <source>
        <dbReference type="EMBL" id="MFB9475569.1"/>
    </source>
</evidence>
<evidence type="ECO:0000259" key="1">
    <source>
        <dbReference type="SMART" id="SM01321"/>
    </source>
</evidence>
<dbReference type="InterPro" id="IPR002686">
    <property type="entry name" value="Transposase_17"/>
</dbReference>
<protein>
    <submittedName>
        <fullName evidence="2">IS200/IS605 family transposase</fullName>
    </submittedName>
</protein>
<dbReference type="EMBL" id="JBHMCF010000042">
    <property type="protein sequence ID" value="MFB9475569.1"/>
    <property type="molecule type" value="Genomic_DNA"/>
</dbReference>
<organism evidence="2 3">
    <name type="scientific">Nonomuraea salmonea</name>
    <dbReference type="NCBI Taxonomy" id="46181"/>
    <lineage>
        <taxon>Bacteria</taxon>
        <taxon>Bacillati</taxon>
        <taxon>Actinomycetota</taxon>
        <taxon>Actinomycetes</taxon>
        <taxon>Streptosporangiales</taxon>
        <taxon>Streptosporangiaceae</taxon>
        <taxon>Nonomuraea</taxon>
    </lineage>
</organism>
<evidence type="ECO:0000313" key="3">
    <source>
        <dbReference type="Proteomes" id="UP001589568"/>
    </source>
</evidence>
<reference evidence="2 3" key="1">
    <citation type="submission" date="2024-09" db="EMBL/GenBank/DDBJ databases">
        <authorList>
            <person name="Sun Q."/>
            <person name="Mori K."/>
        </authorList>
    </citation>
    <scope>NUCLEOTIDE SEQUENCE [LARGE SCALE GENOMIC DNA]</scope>
    <source>
        <strain evidence="2 3">JCM 3324</strain>
    </source>
</reference>
<keyword evidence="3" id="KW-1185">Reference proteome</keyword>
<dbReference type="PANTHER" id="PTHR33360:SF2">
    <property type="entry name" value="TRANSPOSASE FOR INSERTION SEQUENCE ELEMENT IS200"/>
    <property type="match status" value="1"/>
</dbReference>
<dbReference type="InterPro" id="IPR036515">
    <property type="entry name" value="Transposase_17_sf"/>
</dbReference>
<accession>A0ABV5P0T8</accession>
<dbReference type="Gene3D" id="3.30.70.1290">
    <property type="entry name" value="Transposase IS200-like"/>
    <property type="match status" value="1"/>
</dbReference>
<dbReference type="RefSeq" id="WP_345399531.1">
    <property type="nucleotide sequence ID" value="NZ_BAAAXS010000001.1"/>
</dbReference>
<sequence>MRTSPGAGYDLGYRVVWCPTYRCPAFGGRVKDRFKELIRAEAGEHGWEVVALGVMPDQVRLFVKPGPKHSPSSVALYVAGQFKSFAFHHLRAESGHLRSRLPTLWSRSCCVATVGVVPVGTVRRSIETRYERPSTGGGGA</sequence>